<evidence type="ECO:0000313" key="2">
    <source>
        <dbReference type="Proteomes" id="UP000029413"/>
    </source>
</evidence>
<dbReference type="Gene3D" id="2.60.200.60">
    <property type="match status" value="1"/>
</dbReference>
<sequence>MNLRFHMVTPKKSARKSLTVTIDGRRVALHGHRTECGCTLIGSMTARVGD</sequence>
<evidence type="ECO:0000313" key="1">
    <source>
        <dbReference type="EMBL" id="AIO30470.1"/>
    </source>
</evidence>
<dbReference type="AlphaFoldDB" id="A0AAN0VKC9"/>
<gene>
    <name evidence="1" type="ORF">DM39_6970</name>
</gene>
<protein>
    <submittedName>
        <fullName evidence="1">PAAR motif family protein</fullName>
    </submittedName>
</protein>
<organism evidence="1 2">
    <name type="scientific">Burkholderia cenocepacia</name>
    <dbReference type="NCBI Taxonomy" id="95486"/>
    <lineage>
        <taxon>Bacteria</taxon>
        <taxon>Pseudomonadati</taxon>
        <taxon>Pseudomonadota</taxon>
        <taxon>Betaproteobacteria</taxon>
        <taxon>Burkholderiales</taxon>
        <taxon>Burkholderiaceae</taxon>
        <taxon>Burkholderia</taxon>
        <taxon>Burkholderia cepacia complex</taxon>
    </lineage>
</organism>
<dbReference type="InterPro" id="IPR008727">
    <property type="entry name" value="PAAR_motif"/>
</dbReference>
<dbReference type="EMBL" id="CP007782">
    <property type="protein sequence ID" value="AIO30470.1"/>
    <property type="molecule type" value="Genomic_DNA"/>
</dbReference>
<keyword evidence="2" id="KW-1185">Reference proteome</keyword>
<dbReference type="Pfam" id="PF05488">
    <property type="entry name" value="PAAR_motif"/>
    <property type="match status" value="1"/>
</dbReference>
<proteinExistence type="predicted"/>
<name>A0AAN0VKC9_9BURK</name>
<accession>A0AAN0VKC9</accession>
<dbReference type="Proteomes" id="UP000029413">
    <property type="component" value="Chromosome 3"/>
</dbReference>
<reference evidence="1 2" key="1">
    <citation type="submission" date="2014-05" db="EMBL/GenBank/DDBJ databases">
        <authorList>
            <person name="Bishop-Lilly K.A."/>
            <person name="Broomall S.M."/>
            <person name="Chain P.S."/>
            <person name="Chertkov O."/>
            <person name="Coyne S.R."/>
            <person name="Daligault H.E."/>
            <person name="Davenport K.W."/>
            <person name="Erkkila T."/>
            <person name="Frey K.G."/>
            <person name="Gibbons H.S."/>
            <person name="Gu W."/>
            <person name="Jaissle J."/>
            <person name="Johnson S.L."/>
            <person name="Koroleva G.I."/>
            <person name="Ladner J.T."/>
            <person name="Lo C.-C."/>
            <person name="Minogue T.D."/>
            <person name="Munk C."/>
            <person name="Palacios G.F."/>
            <person name="Redden C.L."/>
            <person name="Rosenzweig C.N."/>
            <person name="Scholz M.B."/>
            <person name="Teshima H."/>
            <person name="Xu Y."/>
        </authorList>
    </citation>
    <scope>NUCLEOTIDE SEQUENCE [LARGE SCALE GENOMIC DNA]</scope>
    <source>
        <strain evidence="1 2">DDS 22E-1</strain>
    </source>
</reference>
<dbReference type="KEGG" id="bcen:DM39_6970"/>